<accession>A0A2S4HFU7</accession>
<evidence type="ECO:0000313" key="3">
    <source>
        <dbReference type="EMBL" id="POP52862.1"/>
    </source>
</evidence>
<evidence type="ECO:0000256" key="1">
    <source>
        <dbReference type="SAM" id="MobiDB-lite"/>
    </source>
</evidence>
<reference evidence="3" key="1">
    <citation type="submission" date="2018-01" db="EMBL/GenBank/DDBJ databases">
        <authorList>
            <person name="Yu X.-D."/>
        </authorList>
    </citation>
    <scope>NUCLEOTIDE SEQUENCE</scope>
    <source>
        <strain evidence="3">ZX-21</strain>
    </source>
</reference>
<dbReference type="EMBL" id="PQGG01000021">
    <property type="protein sequence ID" value="POP52862.1"/>
    <property type="molecule type" value="Genomic_DNA"/>
</dbReference>
<feature type="transmembrane region" description="Helical" evidence="2">
    <location>
        <begin position="73"/>
        <end position="93"/>
    </location>
</feature>
<feature type="region of interest" description="Disordered" evidence="1">
    <location>
        <begin position="106"/>
        <end position="134"/>
    </location>
</feature>
<gene>
    <name evidence="3" type="ORF">C0068_09575</name>
</gene>
<sequence>MTEPIEDWLERLVDPSACKTEKERAVMKAVRSGLRAAEPVVQTDQVALQRLHKRLADQGLYDAPVARSRRMQLFGYAAVLLLGVSIILNYAVMDKPLHEAALQLSTDGASKRESYSQERPVAKDERLAEEREVARFSDSSIAAEMTSQAKQKMSASSAPERVYGANDSEAGRPAPKPESPKLNSSIEMRLTNKQWQALYELNKQGLSLVKSEIEDIWILTLSNEASKVRWIDALPKSYKNESWAINTDIEIQLVIAHD</sequence>
<dbReference type="Proteomes" id="UP000237222">
    <property type="component" value="Unassembled WGS sequence"/>
</dbReference>
<keyword evidence="2" id="KW-1133">Transmembrane helix</keyword>
<dbReference type="OrthoDB" id="9933171at2"/>
<proteinExistence type="predicted"/>
<keyword evidence="2" id="KW-0812">Transmembrane</keyword>
<evidence type="ECO:0000313" key="4">
    <source>
        <dbReference type="Proteomes" id="UP000237222"/>
    </source>
</evidence>
<feature type="compositionally biased region" description="Low complexity" evidence="1">
    <location>
        <begin position="147"/>
        <end position="158"/>
    </location>
</feature>
<keyword evidence="2" id="KW-0472">Membrane</keyword>
<comment type="caution">
    <text evidence="3">The sequence shown here is derived from an EMBL/GenBank/DDBJ whole genome shotgun (WGS) entry which is preliminary data.</text>
</comment>
<name>A0A2S4HFU7_9GAMM</name>
<protein>
    <submittedName>
        <fullName evidence="3">Uncharacterized protein</fullName>
    </submittedName>
</protein>
<dbReference type="AlphaFoldDB" id="A0A2S4HFU7"/>
<feature type="region of interest" description="Disordered" evidence="1">
    <location>
        <begin position="147"/>
        <end position="185"/>
    </location>
</feature>
<feature type="compositionally biased region" description="Basic and acidic residues" evidence="1">
    <location>
        <begin position="109"/>
        <end position="134"/>
    </location>
</feature>
<organism evidence="3 4">
    <name type="scientific">Zhongshania marina</name>
    <dbReference type="NCBI Taxonomy" id="2304603"/>
    <lineage>
        <taxon>Bacteria</taxon>
        <taxon>Pseudomonadati</taxon>
        <taxon>Pseudomonadota</taxon>
        <taxon>Gammaproteobacteria</taxon>
        <taxon>Cellvibrionales</taxon>
        <taxon>Spongiibacteraceae</taxon>
        <taxon>Zhongshania</taxon>
    </lineage>
</organism>
<evidence type="ECO:0000256" key="2">
    <source>
        <dbReference type="SAM" id="Phobius"/>
    </source>
</evidence>